<feature type="compositionally biased region" description="Basic and acidic residues" evidence="1">
    <location>
        <begin position="102"/>
        <end position="113"/>
    </location>
</feature>
<dbReference type="Proteomes" id="UP000044841">
    <property type="component" value="Unassembled WGS sequence"/>
</dbReference>
<gene>
    <name evidence="2" type="ORF">RSOLAG22IIIB_06275</name>
</gene>
<sequence>MVTDPDTCKVNFAPGDVKANGGSQQEIMRLLLRFQWTPKGVGARDKLAAEAVRLAGVNTDSDDSEVKACHAGALPDTNSNLKAGIKVWMGESDNEVIKYEAEAEGKGEDKADAEAEVESDGEGSEGDDKDKSKAEVVDEEDPEAEESGGALYGVPNLNRGKRQQFVHESNNIESPSRLIHFASRLGLTKENKPVMDAVESAYTFISEKYVPGDQVILYVQPPYWGSPELYLNAAKVLAKHLHDGTHPGDRSDSQSISGNSMPLVQIPIHGIVVKVEEETREMCQVNNELTSSFPPGIEHIVCLAYSQGYRSCATRFDTAGRIVSREVRVSWNDHGWEFLRDCTKHVIYWEEDRIPKWDKQNPVWTQELNSSPTNAPYGLSLEFTKPVGMYRYELRMYQSLPGIEGDGSMLVWKSYRGVDQSHP</sequence>
<feature type="compositionally biased region" description="Acidic residues" evidence="1">
    <location>
        <begin position="137"/>
        <end position="146"/>
    </location>
</feature>
<reference evidence="2 3" key="1">
    <citation type="submission" date="2015-07" db="EMBL/GenBank/DDBJ databases">
        <authorList>
            <person name="Noorani M."/>
        </authorList>
    </citation>
    <scope>NUCLEOTIDE SEQUENCE [LARGE SCALE GENOMIC DNA]</scope>
    <source>
        <strain evidence="2">BBA 69670</strain>
    </source>
</reference>
<dbReference type="AlphaFoldDB" id="A0A0K6GDL0"/>
<feature type="compositionally biased region" description="Basic and acidic residues" evidence="1">
    <location>
        <begin position="126"/>
        <end position="136"/>
    </location>
</feature>
<feature type="compositionally biased region" description="Acidic residues" evidence="1">
    <location>
        <begin position="114"/>
        <end position="125"/>
    </location>
</feature>
<evidence type="ECO:0000313" key="3">
    <source>
        <dbReference type="Proteomes" id="UP000044841"/>
    </source>
</evidence>
<keyword evidence="3" id="KW-1185">Reference proteome</keyword>
<organism evidence="2 3">
    <name type="scientific">Rhizoctonia solani</name>
    <dbReference type="NCBI Taxonomy" id="456999"/>
    <lineage>
        <taxon>Eukaryota</taxon>
        <taxon>Fungi</taxon>
        <taxon>Dikarya</taxon>
        <taxon>Basidiomycota</taxon>
        <taxon>Agaricomycotina</taxon>
        <taxon>Agaricomycetes</taxon>
        <taxon>Cantharellales</taxon>
        <taxon>Ceratobasidiaceae</taxon>
        <taxon>Rhizoctonia</taxon>
    </lineage>
</organism>
<dbReference type="EMBL" id="CYGV01001689">
    <property type="protein sequence ID" value="CUA76444.1"/>
    <property type="molecule type" value="Genomic_DNA"/>
</dbReference>
<feature type="region of interest" description="Disordered" evidence="1">
    <location>
        <begin position="102"/>
        <end position="156"/>
    </location>
</feature>
<evidence type="ECO:0000313" key="2">
    <source>
        <dbReference type="EMBL" id="CUA76444.1"/>
    </source>
</evidence>
<accession>A0A0K6GDL0</accession>
<proteinExistence type="predicted"/>
<name>A0A0K6GDL0_9AGAM</name>
<evidence type="ECO:0000256" key="1">
    <source>
        <dbReference type="SAM" id="MobiDB-lite"/>
    </source>
</evidence>
<protein>
    <submittedName>
        <fullName evidence="2">Uncharacterized protein</fullName>
    </submittedName>
</protein>